<evidence type="ECO:0000256" key="4">
    <source>
        <dbReference type="ARBA" id="ARBA00022840"/>
    </source>
</evidence>
<accession>A0A7S4BR29</accession>
<dbReference type="InterPro" id="IPR003593">
    <property type="entry name" value="AAA+_ATPase"/>
</dbReference>
<feature type="domain" description="Helicase ATP-binding" evidence="8">
    <location>
        <begin position="477"/>
        <end position="658"/>
    </location>
</feature>
<dbReference type="SUPFAM" id="SSF52540">
    <property type="entry name" value="P-loop containing nucleoside triphosphate hydrolases"/>
    <property type="match status" value="3"/>
</dbReference>
<dbReference type="FunFam" id="3.40.50.300:FF:000062">
    <property type="entry name" value="U5 small nuclear ribonucleoprotein helicase"/>
    <property type="match status" value="1"/>
</dbReference>
<organism evidence="10">
    <name type="scientific">Chrysotila carterae</name>
    <name type="common">Marine alga</name>
    <name type="synonym">Syracosphaera carterae</name>
    <dbReference type="NCBI Taxonomy" id="13221"/>
    <lineage>
        <taxon>Eukaryota</taxon>
        <taxon>Haptista</taxon>
        <taxon>Haptophyta</taxon>
        <taxon>Prymnesiophyceae</taxon>
        <taxon>Isochrysidales</taxon>
        <taxon>Isochrysidaceae</taxon>
        <taxon>Chrysotila</taxon>
    </lineage>
</organism>
<feature type="compositionally biased region" description="Basic and acidic residues" evidence="6">
    <location>
        <begin position="115"/>
        <end position="125"/>
    </location>
</feature>
<dbReference type="InterPro" id="IPR007527">
    <property type="entry name" value="Znf_SWIM"/>
</dbReference>
<feature type="domain" description="Helicase C-terminal" evidence="9">
    <location>
        <begin position="1532"/>
        <end position="1740"/>
    </location>
</feature>
<feature type="domain" description="SWIM-type" evidence="7">
    <location>
        <begin position="232"/>
        <end position="270"/>
    </location>
</feature>
<protein>
    <submittedName>
        <fullName evidence="10">Uncharacterized protein</fullName>
    </submittedName>
</protein>
<dbReference type="Pfam" id="PF02889">
    <property type="entry name" value="Sec63"/>
    <property type="match status" value="2"/>
</dbReference>
<evidence type="ECO:0000313" key="10">
    <source>
        <dbReference type="EMBL" id="CAE0774023.1"/>
    </source>
</evidence>
<dbReference type="FunFam" id="1.10.3380.10:FF:000002">
    <property type="entry name" value="Activating signal cointegrator 1 complex subunit 3"/>
    <property type="match status" value="1"/>
</dbReference>
<dbReference type="PROSITE" id="PS51194">
    <property type="entry name" value="HELICASE_CTER"/>
    <property type="match status" value="2"/>
</dbReference>
<dbReference type="Pfam" id="PF00270">
    <property type="entry name" value="DEAD"/>
    <property type="match status" value="2"/>
</dbReference>
<keyword evidence="3" id="KW-0347">Helicase</keyword>
<dbReference type="SMART" id="SM00973">
    <property type="entry name" value="Sec63"/>
    <property type="match status" value="2"/>
</dbReference>
<proteinExistence type="predicted"/>
<dbReference type="Pfam" id="PF00271">
    <property type="entry name" value="Helicase_C"/>
    <property type="match status" value="2"/>
</dbReference>
<dbReference type="FunFam" id="3.40.50.300:FF:000231">
    <property type="entry name" value="Activating signal cointegrator 1 complex subunit 3"/>
    <property type="match status" value="1"/>
</dbReference>
<dbReference type="SMART" id="SM00490">
    <property type="entry name" value="HELICc"/>
    <property type="match status" value="2"/>
</dbReference>
<dbReference type="FunFam" id="3.40.50.300:FF:000198">
    <property type="entry name" value="Activating signal cointegrator 1 complex subunit"/>
    <property type="match status" value="1"/>
</dbReference>
<feature type="compositionally biased region" description="Low complexity" evidence="6">
    <location>
        <begin position="150"/>
        <end position="178"/>
    </location>
</feature>
<feature type="region of interest" description="Disordered" evidence="6">
    <location>
        <begin position="27"/>
        <end position="223"/>
    </location>
</feature>
<dbReference type="SUPFAM" id="SSF46785">
    <property type="entry name" value="Winged helix' DNA-binding domain"/>
    <property type="match status" value="2"/>
</dbReference>
<keyword evidence="5" id="KW-0479">Metal-binding</keyword>
<dbReference type="Pfam" id="PF23445">
    <property type="entry name" value="WHD_SNRNP200"/>
    <property type="match status" value="2"/>
</dbReference>
<dbReference type="SMART" id="SM00382">
    <property type="entry name" value="AAA"/>
    <property type="match status" value="2"/>
</dbReference>
<dbReference type="Pfam" id="PF10283">
    <property type="entry name" value="zf-CCHH"/>
    <property type="match status" value="1"/>
</dbReference>
<dbReference type="FunFam" id="1.10.10.10:FF:000012">
    <property type="entry name" value="U5 small nuclear ribonucleoprotein helicase"/>
    <property type="match status" value="1"/>
</dbReference>
<evidence type="ECO:0000256" key="5">
    <source>
        <dbReference type="PROSITE-ProRule" id="PRU00325"/>
    </source>
</evidence>
<feature type="compositionally biased region" description="Basic and acidic residues" evidence="6">
    <location>
        <begin position="342"/>
        <end position="353"/>
    </location>
</feature>
<evidence type="ECO:0000256" key="1">
    <source>
        <dbReference type="ARBA" id="ARBA00022741"/>
    </source>
</evidence>
<feature type="compositionally biased region" description="Acidic residues" evidence="6">
    <location>
        <begin position="127"/>
        <end position="149"/>
    </location>
</feature>
<feature type="domain" description="Helicase C-terminal" evidence="9">
    <location>
        <begin position="693"/>
        <end position="889"/>
    </location>
</feature>
<dbReference type="InterPro" id="IPR001650">
    <property type="entry name" value="Helicase_C-like"/>
</dbReference>
<reference evidence="10" key="1">
    <citation type="submission" date="2021-01" db="EMBL/GenBank/DDBJ databases">
        <authorList>
            <person name="Corre E."/>
            <person name="Pelletier E."/>
            <person name="Niang G."/>
            <person name="Scheremetjew M."/>
            <person name="Finn R."/>
            <person name="Kale V."/>
            <person name="Holt S."/>
            <person name="Cochrane G."/>
            <person name="Meng A."/>
            <person name="Brown T."/>
            <person name="Cohen L."/>
        </authorList>
    </citation>
    <scope>NUCLEOTIDE SEQUENCE</scope>
    <source>
        <strain evidence="10">CCMP645</strain>
    </source>
</reference>
<dbReference type="InterPro" id="IPR036390">
    <property type="entry name" value="WH_DNA-bd_sf"/>
</dbReference>
<dbReference type="InterPro" id="IPR057842">
    <property type="entry name" value="WH_MER3"/>
</dbReference>
<gene>
    <name evidence="10" type="ORF">PCAR00345_LOCUS26635</name>
</gene>
<dbReference type="InterPro" id="IPR035892">
    <property type="entry name" value="C2_domain_sf"/>
</dbReference>
<dbReference type="InterPro" id="IPR050474">
    <property type="entry name" value="Hel308_SKI2-like"/>
</dbReference>
<dbReference type="InterPro" id="IPR019406">
    <property type="entry name" value="APLF_PBZ"/>
</dbReference>
<feature type="region of interest" description="Disordered" evidence="6">
    <location>
        <begin position="342"/>
        <end position="363"/>
    </location>
</feature>
<dbReference type="GO" id="GO:0016787">
    <property type="term" value="F:hydrolase activity"/>
    <property type="evidence" value="ECO:0007669"/>
    <property type="project" value="UniProtKB-KW"/>
</dbReference>
<dbReference type="InterPro" id="IPR014001">
    <property type="entry name" value="Helicase_ATP-bd"/>
</dbReference>
<dbReference type="Gene3D" id="1.10.150.20">
    <property type="entry name" value="5' to 3' exonuclease, C-terminal subdomain"/>
    <property type="match status" value="1"/>
</dbReference>
<keyword evidence="1" id="KW-0547">Nucleotide-binding</keyword>
<keyword evidence="4" id="KW-0067">ATP-binding</keyword>
<evidence type="ECO:0000256" key="3">
    <source>
        <dbReference type="ARBA" id="ARBA00022806"/>
    </source>
</evidence>
<keyword evidence="5" id="KW-0862">Zinc</keyword>
<dbReference type="PROSITE" id="PS51192">
    <property type="entry name" value="HELICASE_ATP_BIND_1"/>
    <property type="match status" value="2"/>
</dbReference>
<dbReference type="PIRSF" id="PIRSF039073">
    <property type="entry name" value="BRR2"/>
    <property type="match status" value="1"/>
</dbReference>
<dbReference type="GO" id="GO:0004386">
    <property type="term" value="F:helicase activity"/>
    <property type="evidence" value="ECO:0007669"/>
    <property type="project" value="UniProtKB-KW"/>
</dbReference>
<evidence type="ECO:0000259" key="7">
    <source>
        <dbReference type="PROSITE" id="PS50966"/>
    </source>
</evidence>
<dbReference type="InterPro" id="IPR004179">
    <property type="entry name" value="Sec63-dom"/>
</dbReference>
<dbReference type="SUPFAM" id="SSF158702">
    <property type="entry name" value="Sec63 N-terminal domain-like"/>
    <property type="match status" value="2"/>
</dbReference>
<dbReference type="Gene3D" id="1.10.3380.10">
    <property type="entry name" value="Sec63 N-terminal domain-like domain"/>
    <property type="match status" value="2"/>
</dbReference>
<evidence type="ECO:0000256" key="6">
    <source>
        <dbReference type="SAM" id="MobiDB-lite"/>
    </source>
</evidence>
<name>A0A7S4BR29_CHRCT</name>
<evidence type="ECO:0000259" key="8">
    <source>
        <dbReference type="PROSITE" id="PS51192"/>
    </source>
</evidence>
<evidence type="ECO:0000256" key="2">
    <source>
        <dbReference type="ARBA" id="ARBA00022801"/>
    </source>
</evidence>
<feature type="domain" description="Helicase ATP-binding" evidence="8">
    <location>
        <begin position="1324"/>
        <end position="1499"/>
    </location>
</feature>
<dbReference type="Gene3D" id="1.10.10.10">
    <property type="entry name" value="Winged helix-like DNA-binding domain superfamily/Winged helix DNA-binding domain"/>
    <property type="match status" value="2"/>
</dbReference>
<dbReference type="FunFam" id="2.60.40.150:FF:000004">
    <property type="entry name" value="RNA helicase, activating signal cointegrator 1"/>
    <property type="match status" value="1"/>
</dbReference>
<dbReference type="InterPro" id="IPR014756">
    <property type="entry name" value="Ig_E-set"/>
</dbReference>
<dbReference type="GO" id="GO:0005524">
    <property type="term" value="F:ATP binding"/>
    <property type="evidence" value="ECO:0007669"/>
    <property type="project" value="UniProtKB-KW"/>
</dbReference>
<dbReference type="PANTHER" id="PTHR47961">
    <property type="entry name" value="DNA POLYMERASE THETA, PUTATIVE (AFU_ORTHOLOGUE AFUA_1G05260)-RELATED"/>
    <property type="match status" value="1"/>
</dbReference>
<dbReference type="SMART" id="SM00487">
    <property type="entry name" value="DEXDc"/>
    <property type="match status" value="2"/>
</dbReference>
<keyword evidence="2" id="KW-0378">Hydrolase</keyword>
<dbReference type="InterPro" id="IPR036388">
    <property type="entry name" value="WH-like_DNA-bd_sf"/>
</dbReference>
<dbReference type="Gene3D" id="3.40.50.300">
    <property type="entry name" value="P-loop containing nucleotide triphosphate hydrolases"/>
    <property type="match status" value="4"/>
</dbReference>
<dbReference type="FunFam" id="1.10.10.10:FF:000024">
    <property type="entry name" value="U5 small nuclear ribonucleoprotein helicase"/>
    <property type="match status" value="1"/>
</dbReference>
<evidence type="ECO:0000259" key="9">
    <source>
        <dbReference type="PROSITE" id="PS51194"/>
    </source>
</evidence>
<dbReference type="InterPro" id="IPR011545">
    <property type="entry name" value="DEAD/DEAH_box_helicase_dom"/>
</dbReference>
<sequence>MLGRAPGKPQCKYGSTCYRKNPAHWREFDHPSSHPIIFSTTVAPSKTADPSAPAPNAPAAAAAEPQQPVGTSSKRPREESSIESCSQIDGGAGSGPGENDSGMHEQPISNAVAPKEVDLTLRSDTDAGADADADPDADPYADVDDDADDAVSNADTSDGIEAASATAPANSASASATARPPPDLGPPPTPHARTHTQSNEAEKAEVPDSSDELGPLADGASCQVKGSAATPYTIKRVGAVYSCTCPAWRHAGGGVMRTCKHVTKLRGESAENRRLGPARQVRNGGRANFADSTSTAATTATAARDAAARDAAGAALKGGPATHGCAVTLSSQSAKLMEKARKREAAKTARDAQRVQQSVSPEEARRFGKQLAWLAAAGFEPAAQLQASQAPAPAPPTAAEQLADFRTGAAQGLRTALPKGTFRTQCNGYEQVTVPPADPTEERKQGRRVPIDELPEYAQLCFKGVSALNQLQSAVLPIALYSQENMLVCAPTGAGKTNVALLAIMQQVATAFENGVLQRDKLKMVYVAPMKALAQEIVGKFSKALAPLALVVREYTGDMQLTKREIMATQILVTTPEKWDVVTRKGADTLVQSVGLLIIDEVHLLNDERGPVIEAVVARTLRLVESSQQMTRIVGLSATLPNYLDVALFLRVNPQSGLFHFSSAYRPVPLKQTFIGITAKNVAERNARMIEVTYEKALAALRNGKQVMVFVHARNETQRTARALADEATKRGETEMFAPQQEHPRLGLAKKDVDKSRNHELRTLFASGFGIHHAGMLRPDRSLMERLFGEGLINVLVCTATLAWGVNLPAHTVIIKGTQVYDASRGAFVDLGVLDVMQIFGRAGRPQFDTAGGEGIIITQHAKLAHYLQMLTMQAPIESKFVSMLCDHLNAEVALGTVTSVREAVVWLSYTYLHVRMCRNPLAYGIPFEQQNTDPRLLRWRTELVRAMAKRLDECKMLRFHAPSGSLDPTELGRTASHFYISVATVETFSELWHANCTEADIVQTICSASEFGQMKVREEEMEELEDLYANCKLVVKPSGLASNTSKANVLLQAYISGLPIKSFALVSDCNFIAQSAPRLARGLFQIALGKGWLSYADKVLRLAKMLERRIWANATPLRQIGSLPADIYAKIELKRASVDAIREMSAREIGDLINNQRTAHALKAEAATLPAVSLEVSAQPITRTVLRVVVTVTAAFEWKDRLHGSVEHWWLWVEDTETEHIYHKELWSLHKEKRDEPQHVAFTIPLFEPLPAQYFVRLVSDRWLGCEAVVTISLCDLALPDAAPTHTPLLPLRPLPLSALGEPAFESIFSFSHFNAVQTQIFHTAYQTDANVLVGAPTGSGKTVTAELAVLRLVRAHPGCKAVYIAPLKALVRERMQDWNAKFVKKLGLKMQELTGDVTPDSRALANATILATTPEKWDGVSRHWQQRAYVRKVSLVIIDEIHLLGEERGPILEVIVSRMRYMAERQGQPVRIVGLSTAMANANDLADWLGIPQDSLFNFKPSVRPVPLEVHIAGFPGQHYCPRMAAMNKPCYRAILNHSPDKPTLVFVSSRRQTRLTALDLIGYCSADEREHQFLNMDISALEPMLDSVKDSALKHTLAFGIGIHHAGLEDSDRILVEKLFLEQSIMVLVCTATLAWGVNFPAHLVVVKGTEYYDAKTKRYVDFPVTDVLQMMGRAGRPQFDDRGVASILVHEPKKSFYRKFLYEPFPVESCLQEQLHDHFNAEIVGGTIKSKQDAVDFLTWTYFYRRLGKNPAYYHQTDQSEEGTANFLSDLVETTIADLHNAGCVEVDDDGFGVSPSTLGRVASYYYLKYTTVALFNAELHDVDEAPSDLPTLLRVLCDASEYDELPVRHNEEHVNAAMADGLPWAVDGRSFESPHTKANLLLQAHFSRTALPMSDYVTDLKSVLDQALRILQAMVDIAADGGWIDTAMGAMHLTQMVTQGRFIDGPQLDDLPGMSEAAVSALGARGIKSLGELLRASPHAVKKALEHKLSARGLAELQSLLRSLPLLLMSAQPPAEPLAAGASGTVSISIESTNTSSRRHAFAPAFPKAREGGWWLVMGEEDELFALKRISLPKNGGVFKTELQFLAPDEPGEYEYDVHLVSDSYIGLDQQQKVRVVVAAEE</sequence>
<dbReference type="PROSITE" id="PS50966">
    <property type="entry name" value="ZF_SWIM"/>
    <property type="match status" value="1"/>
</dbReference>
<dbReference type="CDD" id="cd18795">
    <property type="entry name" value="SF2_C_Ski2"/>
    <property type="match status" value="2"/>
</dbReference>
<dbReference type="EMBL" id="HBIZ01041680">
    <property type="protein sequence ID" value="CAE0774023.1"/>
    <property type="molecule type" value="Transcribed_RNA"/>
</dbReference>
<dbReference type="PANTHER" id="PTHR47961:SF13">
    <property type="entry name" value="ACTIVATING SIGNAL COINTEGRATOR 1 COMPLEX SUBUNIT 3"/>
    <property type="match status" value="1"/>
</dbReference>
<feature type="compositionally biased region" description="Pro residues" evidence="6">
    <location>
        <begin position="179"/>
        <end position="190"/>
    </location>
</feature>
<keyword evidence="5" id="KW-0863">Zinc-finger</keyword>
<dbReference type="InterPro" id="IPR027417">
    <property type="entry name" value="P-loop_NTPase"/>
</dbReference>
<dbReference type="FunFam" id="3.40.50.300:FF:000102">
    <property type="entry name" value="RNA helicase, activating signal cointegrator 1"/>
    <property type="match status" value="1"/>
</dbReference>
<dbReference type="Gene3D" id="2.60.40.150">
    <property type="entry name" value="C2 domain"/>
    <property type="match status" value="2"/>
</dbReference>
<dbReference type="GO" id="GO:0032991">
    <property type="term" value="C:protein-containing complex"/>
    <property type="evidence" value="ECO:0007669"/>
    <property type="project" value="UniProtKB-ARBA"/>
</dbReference>
<dbReference type="GO" id="GO:0003676">
    <property type="term" value="F:nucleic acid binding"/>
    <property type="evidence" value="ECO:0007669"/>
    <property type="project" value="InterPro"/>
</dbReference>
<dbReference type="SUPFAM" id="SSF81296">
    <property type="entry name" value="E set domains"/>
    <property type="match status" value="1"/>
</dbReference>
<dbReference type="GO" id="GO:0008270">
    <property type="term" value="F:zinc ion binding"/>
    <property type="evidence" value="ECO:0007669"/>
    <property type="project" value="UniProtKB-KW"/>
</dbReference>